<sequence length="53" mass="5956">MHGDEMGARVLLSRELQPSSRWTCKDQRGDETRALLSSELQAPRGNKSSRAEI</sequence>
<dbReference type="EMBL" id="MTKT01005400">
    <property type="protein sequence ID" value="OWM67367.1"/>
    <property type="molecule type" value="Genomic_DNA"/>
</dbReference>
<dbReference type="AlphaFoldDB" id="A0A218W3E7"/>
<accession>A0A218W3E7</accession>
<dbReference type="Proteomes" id="UP000197138">
    <property type="component" value="Unassembled WGS sequence"/>
</dbReference>
<proteinExistence type="predicted"/>
<evidence type="ECO:0000313" key="3">
    <source>
        <dbReference type="Proteomes" id="UP000197138"/>
    </source>
</evidence>
<protein>
    <submittedName>
        <fullName evidence="2">Uncharacterized protein</fullName>
    </submittedName>
</protein>
<reference evidence="3" key="1">
    <citation type="journal article" date="2017" name="Plant J.">
        <title>The pomegranate (Punica granatum L.) genome and the genomics of punicalagin biosynthesis.</title>
        <authorList>
            <person name="Qin G."/>
            <person name="Xu C."/>
            <person name="Ming R."/>
            <person name="Tang H."/>
            <person name="Guyot R."/>
            <person name="Kramer E.M."/>
            <person name="Hu Y."/>
            <person name="Yi X."/>
            <person name="Qi Y."/>
            <person name="Xu X."/>
            <person name="Gao Z."/>
            <person name="Pan H."/>
            <person name="Jian J."/>
            <person name="Tian Y."/>
            <person name="Yue Z."/>
            <person name="Xu Y."/>
        </authorList>
    </citation>
    <scope>NUCLEOTIDE SEQUENCE [LARGE SCALE GENOMIC DNA]</scope>
    <source>
        <strain evidence="3">cv. Dabenzi</strain>
    </source>
</reference>
<name>A0A218W3E7_PUNGR</name>
<feature type="region of interest" description="Disordered" evidence="1">
    <location>
        <begin position="1"/>
        <end position="30"/>
    </location>
</feature>
<comment type="caution">
    <text evidence="2">The sequence shown here is derived from an EMBL/GenBank/DDBJ whole genome shotgun (WGS) entry which is preliminary data.</text>
</comment>
<organism evidence="2 3">
    <name type="scientific">Punica granatum</name>
    <name type="common">Pomegranate</name>
    <dbReference type="NCBI Taxonomy" id="22663"/>
    <lineage>
        <taxon>Eukaryota</taxon>
        <taxon>Viridiplantae</taxon>
        <taxon>Streptophyta</taxon>
        <taxon>Embryophyta</taxon>
        <taxon>Tracheophyta</taxon>
        <taxon>Spermatophyta</taxon>
        <taxon>Magnoliopsida</taxon>
        <taxon>eudicotyledons</taxon>
        <taxon>Gunneridae</taxon>
        <taxon>Pentapetalae</taxon>
        <taxon>rosids</taxon>
        <taxon>malvids</taxon>
        <taxon>Myrtales</taxon>
        <taxon>Lythraceae</taxon>
        <taxon>Punica</taxon>
    </lineage>
</organism>
<gene>
    <name evidence="2" type="ORF">CDL15_Pgr000819</name>
</gene>
<evidence type="ECO:0000256" key="1">
    <source>
        <dbReference type="SAM" id="MobiDB-lite"/>
    </source>
</evidence>
<evidence type="ECO:0000313" key="2">
    <source>
        <dbReference type="EMBL" id="OWM67367.1"/>
    </source>
</evidence>